<sequence length="298" mass="33160">MQRHRLVSELGVRCGVSETQDSTGQGCSFSFGLKEPIGVLQRSPPNGRLLPERVTTCSWKYDPGIRDWKLFLHQKGSVSGKRTIQPDKSFQPYSKIKQLPSETFVIFVERLIRAIRFQDQNEGAQEQVLEEMALANANEQCKAAILSLSIEPASALHDMLQQGCVLKTNMSEEKYIHIILTETVDSRKNPPTKQLAGLHAAGLIISSPDLHYANSKKVLLFVEVSLQGLSALKEVNLSSQFCIVCKLSIPSSPLSKILKNTGPKVELYGPPQFNPLVSALIYCQTLKQNSFYPTFLQT</sequence>
<comment type="caution">
    <text evidence="2">The sequence shown here is derived from an EMBL/GenBank/DDBJ whole genome shotgun (WGS) entry which is preliminary data.</text>
</comment>
<dbReference type="AlphaFoldDB" id="A0A3M0LJ56"/>
<dbReference type="EMBL" id="QRBI01000095">
    <property type="protein sequence ID" value="RMC19107.1"/>
    <property type="molecule type" value="Genomic_DNA"/>
</dbReference>
<dbReference type="Pfam" id="PF19317">
    <property type="entry name" value="Gag_p24_C"/>
    <property type="match status" value="1"/>
</dbReference>
<feature type="domain" description="Retroviral nucleocapsid Gag protein p24 C-terminal" evidence="1">
    <location>
        <begin position="93"/>
        <end position="161"/>
    </location>
</feature>
<accession>A0A3M0LJ56</accession>
<dbReference type="Gene3D" id="1.10.1200.30">
    <property type="match status" value="1"/>
</dbReference>
<evidence type="ECO:0000259" key="1">
    <source>
        <dbReference type="Pfam" id="PF19317"/>
    </source>
</evidence>
<evidence type="ECO:0000313" key="2">
    <source>
        <dbReference type="EMBL" id="RMC19107.1"/>
    </source>
</evidence>
<dbReference type="Proteomes" id="UP000269221">
    <property type="component" value="Unassembled WGS sequence"/>
</dbReference>
<name>A0A3M0LJ56_HIRRU</name>
<evidence type="ECO:0000313" key="3">
    <source>
        <dbReference type="Proteomes" id="UP000269221"/>
    </source>
</evidence>
<dbReference type="PANTHER" id="PTHR40389">
    <property type="entry name" value="ENDOGENOUS RETROVIRUS GROUP K MEMBER 24 GAG POLYPROTEIN-RELATED"/>
    <property type="match status" value="1"/>
</dbReference>
<protein>
    <recommendedName>
        <fullName evidence="1">Retroviral nucleocapsid Gag protein p24 C-terminal domain-containing protein</fullName>
    </recommendedName>
</protein>
<dbReference type="PANTHER" id="PTHR40389:SF3">
    <property type="entry name" value="IGE-BINDING PROTEIN"/>
    <property type="match status" value="1"/>
</dbReference>
<proteinExistence type="predicted"/>
<dbReference type="InterPro" id="IPR050195">
    <property type="entry name" value="Primate_lentivir_Gag_pol-like"/>
</dbReference>
<gene>
    <name evidence="2" type="ORF">DUI87_03711</name>
</gene>
<dbReference type="SUPFAM" id="SSF47353">
    <property type="entry name" value="Retrovirus capsid dimerization domain-like"/>
    <property type="match status" value="1"/>
</dbReference>
<dbReference type="InterPro" id="IPR008916">
    <property type="entry name" value="Retrov_capsid_C"/>
</dbReference>
<dbReference type="InterPro" id="IPR045345">
    <property type="entry name" value="Gag_p24_C"/>
</dbReference>
<reference evidence="2 3" key="1">
    <citation type="submission" date="2018-07" db="EMBL/GenBank/DDBJ databases">
        <title>A high quality draft genome assembly of the barn swallow (H. rustica rustica).</title>
        <authorList>
            <person name="Formenti G."/>
            <person name="Chiara M."/>
            <person name="Poveda L."/>
            <person name="Francoijs K.-J."/>
            <person name="Bonisoli-Alquati A."/>
            <person name="Canova L."/>
            <person name="Gianfranceschi L."/>
            <person name="Horner D.S."/>
            <person name="Saino N."/>
        </authorList>
    </citation>
    <scope>NUCLEOTIDE SEQUENCE [LARGE SCALE GENOMIC DNA]</scope>
    <source>
        <strain evidence="2">Chelidonia</strain>
        <tissue evidence="2">Blood</tissue>
    </source>
</reference>
<organism evidence="2 3">
    <name type="scientific">Hirundo rustica rustica</name>
    <dbReference type="NCBI Taxonomy" id="333673"/>
    <lineage>
        <taxon>Eukaryota</taxon>
        <taxon>Metazoa</taxon>
        <taxon>Chordata</taxon>
        <taxon>Craniata</taxon>
        <taxon>Vertebrata</taxon>
        <taxon>Euteleostomi</taxon>
        <taxon>Archelosauria</taxon>
        <taxon>Archosauria</taxon>
        <taxon>Dinosauria</taxon>
        <taxon>Saurischia</taxon>
        <taxon>Theropoda</taxon>
        <taxon>Coelurosauria</taxon>
        <taxon>Aves</taxon>
        <taxon>Neognathae</taxon>
        <taxon>Neoaves</taxon>
        <taxon>Telluraves</taxon>
        <taxon>Australaves</taxon>
        <taxon>Passeriformes</taxon>
        <taxon>Sylvioidea</taxon>
        <taxon>Hirundinidae</taxon>
        <taxon>Hirundo</taxon>
    </lineage>
</organism>
<keyword evidence="3" id="KW-1185">Reference proteome</keyword>